<reference evidence="2" key="1">
    <citation type="submission" date="2019-03" db="EMBL/GenBank/DDBJ databases">
        <title>Single cell metagenomics reveals metabolic interactions within the superorganism composed of flagellate Streblomastix strix and complex community of Bacteroidetes bacteria on its surface.</title>
        <authorList>
            <person name="Treitli S.C."/>
            <person name="Kolisko M."/>
            <person name="Husnik F."/>
            <person name="Keeling P."/>
            <person name="Hampl V."/>
        </authorList>
    </citation>
    <scope>NUCLEOTIDE SEQUENCE</scope>
    <source>
        <strain evidence="2">STM</strain>
    </source>
</reference>
<gene>
    <name evidence="2" type="ORF">EZS27_007336</name>
</gene>
<evidence type="ECO:0000313" key="2">
    <source>
        <dbReference type="EMBL" id="KAA6345070.1"/>
    </source>
</evidence>
<name>A0A5J4SII3_9ZZZZ</name>
<dbReference type="Gene3D" id="2.60.40.10">
    <property type="entry name" value="Immunoglobulins"/>
    <property type="match status" value="10"/>
</dbReference>
<feature type="domain" description="BACON" evidence="1">
    <location>
        <begin position="904"/>
        <end position="956"/>
    </location>
</feature>
<feature type="domain" description="BACON" evidence="1">
    <location>
        <begin position="813"/>
        <end position="862"/>
    </location>
</feature>
<accession>A0A5J4SII3</accession>
<feature type="domain" description="BACON" evidence="1">
    <location>
        <begin position="1375"/>
        <end position="1426"/>
    </location>
</feature>
<feature type="domain" description="BACON" evidence="1">
    <location>
        <begin position="1186"/>
        <end position="1239"/>
    </location>
</feature>
<feature type="domain" description="BACON" evidence="1">
    <location>
        <begin position="159"/>
        <end position="199"/>
    </location>
</feature>
<feature type="domain" description="BACON" evidence="1">
    <location>
        <begin position="1284"/>
        <end position="1334"/>
    </location>
</feature>
<protein>
    <recommendedName>
        <fullName evidence="1">BACON domain-containing protein</fullName>
    </recommendedName>
</protein>
<dbReference type="InterPro" id="IPR024361">
    <property type="entry name" value="BACON"/>
</dbReference>
<sequence>MRKHVFFWKSLVGILPFLFLGTACDSASDDPEPYLRISAENQAITLSAEEASQTIEIETNTSEWAVSVSAEGKDWCTVKKDGESILVSVGKNEGVDDRSATLTVRVRNIEVKITVTQSGTTPVLQIEGDKAIEFQPFGGDAPVNLTTNLPTSEWDFAFSDPTASEWCHIIEKGDKQFTISVDENIGTTSRTVEITVTSNRIPADQQPKINILQFGTEYTLQVSESNKNFTAAQESSSVTLLTNIRSGKWSYVVVDPAESWCHVEIVKTSDDKNNELKISVDANLSVDPRTAVITISSEFLPDAPQTVTVTQAGAAPVLEVASDTQEFTVIGGEVILDITTNLPLEELTATLTADWCDVKIEGGKLKITVTANAGQELRNVTVTISDKQRPTVPQVTISVTQESPTLTIAESTKNFEIEEGTATVDINTNIPFGELSVTFDPEATWCIAKIEDGKLKITVESNKGEKTKERKVEITISSAKFPSVEEKLTVAQVGTQLVLQISGGFEELPIFGYEGDIQVVPLTTNFSDDDIDIAYDGTTSSTVCNAEIVNKQLTITVFKNTEQIERTVTITLSAEGVEPVTITVKQTFPTLQVPDDGVIPEVKADGDTKTVDIDTNIPSEKWDFIPKSDTWYLVTKEGNRLTIIVDPNISLGTRDVTITLSSADLPGVTRTITINQAAADPSLQITGSNEISLGYLENESTTVPFTTNVPIKELDILYGSSSESPGWCHVDIEGNNLKVTATDNNNGTESRSVVITITFGGKELATINVTQEIPTLQVSVNDATQNFGADETTARTVDIDTNIPTGEWTVTPSETNDWCHVTKGDKQLSIQVDANTSAKGRTAQLTLSSAGLSPVIITINQAGAAPYLLVLTDVLEFGADDTATTTKLVTISTNIPDDEWTFASSVGSEWCLVSRDGKQLTIGVDKNESFVERDAVLTLSSVIYSVASQAITVIQAGVIADLALKNPSDATQNFEATETGNKTVILNTNIPIGDWTFAPDNINGNWYSVEKGEKQLIITVLEPNTSVRERTVEIEISSIFFTGVKPKITVKQAGAAAILALHNEGDVTQEFEAAETTDRTVTFNTNIPINDWTFTPSPSVVGDWYHVTKGDKQLVIQLDENTSLEGRSVVLELSSTFFSGEKPKITVTQAGAEPKLAIVESYTGSLGAAGGTVTVDIDANIPWTFTPEGDTWYQVSKEGNKLTIAVDPNTDLAGREIVLTLSSSSEYLPEVHPVITINQVGAAPVLALKNGGDATQDFEATGGTETVDINTNIPSGDLNITYGESQSWCGASIAEGNQLKIDVSANTGEQRSVVITIASATYAVPAITITVIQAAPPVLEIAGNPTRNLEYVGGSEIVATTNIPKEKLNILYDGQTSSDWCTSSIEGNQLKIDVTSNTGAESRTVVITIASDYLPGTTVTITVTQKSQWTKVDLGGSKAGGSYTFDGSEISVTGKGLFSSDGQTLTFVYQKISGNFEIIANLISYIGGRDHGASNAVSSHAGLMFTPNISETGKNFVFALASKQAAKEKFSYIHRLSTGGGLSRTALEATGVTASGDAPANYIYSNVYLKLERTANKYKASYSVTGANGTYILIKEDTFTGGGLPLELYVGFAVNNGFENNTTGTATFSDIRITPKP</sequence>
<dbReference type="Pfam" id="PF13004">
    <property type="entry name" value="BACON"/>
    <property type="match status" value="11"/>
</dbReference>
<dbReference type="PROSITE" id="PS51257">
    <property type="entry name" value="PROKAR_LIPOPROTEIN"/>
    <property type="match status" value="1"/>
</dbReference>
<dbReference type="EMBL" id="SNRY01000187">
    <property type="protein sequence ID" value="KAA6345070.1"/>
    <property type="molecule type" value="Genomic_DNA"/>
</dbReference>
<feature type="domain" description="BACON" evidence="1">
    <location>
        <begin position="352"/>
        <end position="402"/>
    </location>
</feature>
<dbReference type="InterPro" id="IPR013783">
    <property type="entry name" value="Ig-like_fold"/>
</dbReference>
<proteinExistence type="predicted"/>
<feature type="domain" description="BACON" evidence="1">
    <location>
        <begin position="1102"/>
        <end position="1150"/>
    </location>
</feature>
<dbReference type="CDD" id="cd14948">
    <property type="entry name" value="BACON"/>
    <property type="match status" value="4"/>
</dbReference>
<comment type="caution">
    <text evidence="2">The sequence shown here is derived from an EMBL/GenBank/DDBJ whole genome shotgun (WGS) entry which is preliminary data.</text>
</comment>
<evidence type="ECO:0000259" key="1">
    <source>
        <dbReference type="Pfam" id="PF13004"/>
    </source>
</evidence>
<feature type="domain" description="BACON" evidence="1">
    <location>
        <begin position="253"/>
        <end position="312"/>
    </location>
</feature>
<organism evidence="2">
    <name type="scientific">termite gut metagenome</name>
    <dbReference type="NCBI Taxonomy" id="433724"/>
    <lineage>
        <taxon>unclassified sequences</taxon>
        <taxon>metagenomes</taxon>
        <taxon>organismal metagenomes</taxon>
    </lineage>
</organism>
<feature type="domain" description="BACON" evidence="1">
    <location>
        <begin position="721"/>
        <end position="772"/>
    </location>
</feature>
<feature type="domain" description="BACON" evidence="1">
    <location>
        <begin position="67"/>
        <end position="118"/>
    </location>
</feature>